<dbReference type="Proteomes" id="UP000182985">
    <property type="component" value="Unassembled WGS sequence"/>
</dbReference>
<keyword evidence="2" id="KW-1185">Reference proteome</keyword>
<proteinExistence type="predicted"/>
<comment type="caution">
    <text evidence="1">The sequence shown here is derived from an EMBL/GenBank/DDBJ whole genome shotgun (WGS) entry which is preliminary data.</text>
</comment>
<protein>
    <submittedName>
        <fullName evidence="1">Uncharacterized protein</fullName>
    </submittedName>
</protein>
<gene>
    <name evidence="1" type="ORF">BLA27_19670</name>
</gene>
<dbReference type="EMBL" id="MOEC01000023">
    <property type="protein sequence ID" value="OIS91794.1"/>
    <property type="molecule type" value="Genomic_DNA"/>
</dbReference>
<evidence type="ECO:0000313" key="2">
    <source>
        <dbReference type="Proteomes" id="UP000182985"/>
    </source>
</evidence>
<name>A0A1J6HYV7_9HYPH</name>
<accession>A0A1J6HYV7</accession>
<reference evidence="1 2" key="1">
    <citation type="submission" date="2016-10" db="EMBL/GenBank/DDBJ databases">
        <title>The Draft Genome Sequence of the Potato Rhizosphere Bacteria Ochrobactrum sp. IPA7.2.</title>
        <authorList>
            <person name="Gogoleva N.E."/>
            <person name="Khlopko Y.A."/>
            <person name="Burygin G.L."/>
            <person name="Plotnikov A.O."/>
        </authorList>
    </citation>
    <scope>NUCLEOTIDE SEQUENCE [LARGE SCALE GENOMIC DNA]</scope>
    <source>
        <strain evidence="1 2">IPA7.2</strain>
    </source>
</reference>
<evidence type="ECO:0000313" key="1">
    <source>
        <dbReference type="EMBL" id="OIS91794.1"/>
    </source>
</evidence>
<dbReference type="AlphaFoldDB" id="A0A1J6HYV7"/>
<sequence length="117" mass="12447">MFKTFSITTIVVTAAIGGSIVDTGGMIVRVTAHTIAMIAVTGGRRLLIATVRRRSIAAATRMCGGATTVIVPIEPTIIRSNPIMGHGASAILHISKTKNPRKTGDFFLIIRFKNQVT</sequence>
<organism evidence="1 2">
    <name type="scientific">Brucella cytisi</name>
    <dbReference type="NCBI Taxonomy" id="407152"/>
    <lineage>
        <taxon>Bacteria</taxon>
        <taxon>Pseudomonadati</taxon>
        <taxon>Pseudomonadota</taxon>
        <taxon>Alphaproteobacteria</taxon>
        <taxon>Hyphomicrobiales</taxon>
        <taxon>Brucellaceae</taxon>
        <taxon>Brucella/Ochrobactrum group</taxon>
        <taxon>Brucella</taxon>
    </lineage>
</organism>